<evidence type="ECO:0000313" key="4">
    <source>
        <dbReference type="Proteomes" id="UP000054359"/>
    </source>
</evidence>
<gene>
    <name evidence="3" type="ORF">X975_09259</name>
</gene>
<evidence type="ECO:0000256" key="1">
    <source>
        <dbReference type="SAM" id="MobiDB-lite"/>
    </source>
</evidence>
<dbReference type="EMBL" id="KK113007">
    <property type="protein sequence ID" value="KFM59060.1"/>
    <property type="molecule type" value="Genomic_DNA"/>
</dbReference>
<organism evidence="3 4">
    <name type="scientific">Stegodyphus mimosarum</name>
    <name type="common">African social velvet spider</name>
    <dbReference type="NCBI Taxonomy" id="407821"/>
    <lineage>
        <taxon>Eukaryota</taxon>
        <taxon>Metazoa</taxon>
        <taxon>Ecdysozoa</taxon>
        <taxon>Arthropoda</taxon>
        <taxon>Chelicerata</taxon>
        <taxon>Arachnida</taxon>
        <taxon>Araneae</taxon>
        <taxon>Araneomorphae</taxon>
        <taxon>Entelegynae</taxon>
        <taxon>Eresoidea</taxon>
        <taxon>Eresidae</taxon>
        <taxon>Stegodyphus</taxon>
    </lineage>
</organism>
<protein>
    <submittedName>
        <fullName evidence="3">Bile salt-activated lipase</fullName>
    </submittedName>
</protein>
<feature type="compositionally biased region" description="Polar residues" evidence="1">
    <location>
        <begin position="109"/>
        <end position="119"/>
    </location>
</feature>
<dbReference type="PANTHER" id="PTHR15117:SF24">
    <property type="entry name" value="SCA7 DOMAIN-CONTAINING PROTEIN"/>
    <property type="match status" value="1"/>
</dbReference>
<dbReference type="PANTHER" id="PTHR15117">
    <property type="entry name" value="ATAXIN 7 RELATED"/>
    <property type="match status" value="1"/>
</dbReference>
<sequence>MATDERTAMVEELKFSPYTSFFGIEDLIRSPKVKECDNSEIMKLPVKDIGLFGYCPVYDDVCLVICNNCHRSIKPQAIESHRKKCITDSSDPHKSSASVTQINQINSRISEGAKLSNTGRNDKKGTYSSSSNNGFNHSIDQILSAKVVVRKLSPTGESIKNNSQKLSSIGEESIRSNSSVLPHYQYLPSTSGPGPGDHSITRTFQFSNSGIISDSYVNIKNFSSETLSNISPVVVLSNTFPINSALTTIKTENFVKQFRAKEFNPDQHCGVRMADGNPCVKALTCKQHRRELRRAVPGRSKELDVLIKEQKARRKVASTKLMQNNSCANSINFQNEKRTSMEFQSLNCIPNNCIKICLEPSELQNYERANCVPFSRNGNESCLLLPTEDSCNQSAQDNVQPLDYGPCVEPTIEYGPPTEPTIEYGPPTEPAIEYGPPTEPAIDYGPPTEPTIDYGPPTEPTIDYGPPPTEPTIDYGPPPTEPTIDYGPPPTEPTIDYGPPPTEPTILCQTESTDQLPNSNPQEELRNSSDCEDFKTGCLAFSCASKIETCDTFCELNNCTENSIKIPEIENLPEIEPTVSSQVDVKSPSPAPSWNR</sequence>
<keyword evidence="4" id="KW-1185">Reference proteome</keyword>
<dbReference type="Pfam" id="PF08313">
    <property type="entry name" value="SCA7"/>
    <property type="match status" value="1"/>
</dbReference>
<dbReference type="AlphaFoldDB" id="A0A087T1S1"/>
<feature type="domain" description="SCA7" evidence="2">
    <location>
        <begin position="256"/>
        <end position="322"/>
    </location>
</feature>
<evidence type="ECO:0000313" key="3">
    <source>
        <dbReference type="EMBL" id="KFM59060.1"/>
    </source>
</evidence>
<feature type="region of interest" description="Disordered" evidence="1">
    <location>
        <begin position="447"/>
        <end position="503"/>
    </location>
</feature>
<reference evidence="3 4" key="1">
    <citation type="submission" date="2013-11" db="EMBL/GenBank/DDBJ databases">
        <title>Genome sequencing of Stegodyphus mimosarum.</title>
        <authorList>
            <person name="Bechsgaard J."/>
        </authorList>
    </citation>
    <scope>NUCLEOTIDE SEQUENCE [LARGE SCALE GENOMIC DNA]</scope>
</reference>
<name>A0A087T1S1_STEMI</name>
<proteinExistence type="predicted"/>
<evidence type="ECO:0000259" key="2">
    <source>
        <dbReference type="PROSITE" id="PS51505"/>
    </source>
</evidence>
<dbReference type="STRING" id="407821.A0A087T1S1"/>
<feature type="compositionally biased region" description="Pro residues" evidence="1">
    <location>
        <begin position="465"/>
        <end position="503"/>
    </location>
</feature>
<feature type="region of interest" description="Disordered" evidence="1">
    <location>
        <begin position="109"/>
        <end position="132"/>
    </location>
</feature>
<feature type="region of interest" description="Disordered" evidence="1">
    <location>
        <begin position="574"/>
        <end position="596"/>
    </location>
</feature>
<dbReference type="PROSITE" id="PS51505">
    <property type="entry name" value="SCA7"/>
    <property type="match status" value="1"/>
</dbReference>
<feature type="non-terminal residue" evidence="3">
    <location>
        <position position="596"/>
    </location>
</feature>
<dbReference type="Proteomes" id="UP000054359">
    <property type="component" value="Unassembled WGS sequence"/>
</dbReference>
<dbReference type="InterPro" id="IPR013243">
    <property type="entry name" value="SCA7_dom"/>
</dbReference>
<dbReference type="OrthoDB" id="21678at2759"/>
<accession>A0A087T1S1</accession>
<dbReference type="InterPro" id="IPR052237">
    <property type="entry name" value="Ataxin-7-like_regulator"/>
</dbReference>